<gene>
    <name evidence="8" type="primary">pepA</name>
    <name evidence="10" type="ORF">M9189_12075</name>
</gene>
<dbReference type="KEGG" id="alkq:M9189_12075"/>
<feature type="binding site" evidence="8">
    <location>
        <position position="246"/>
    </location>
    <ligand>
        <name>Mn(2+)</name>
        <dbReference type="ChEBI" id="CHEBI:29035"/>
        <label>2</label>
    </ligand>
</feature>
<evidence type="ECO:0000256" key="3">
    <source>
        <dbReference type="ARBA" id="ARBA00009528"/>
    </source>
</evidence>
<dbReference type="GO" id="GO:0070006">
    <property type="term" value="F:metalloaminopeptidase activity"/>
    <property type="evidence" value="ECO:0007669"/>
    <property type="project" value="InterPro"/>
</dbReference>
<evidence type="ECO:0000313" key="11">
    <source>
        <dbReference type="Proteomes" id="UP001056426"/>
    </source>
</evidence>
<dbReference type="SUPFAM" id="SSF53187">
    <property type="entry name" value="Zn-dependent exopeptidases"/>
    <property type="match status" value="1"/>
</dbReference>
<dbReference type="CDD" id="cd00433">
    <property type="entry name" value="Peptidase_M17"/>
    <property type="match status" value="1"/>
</dbReference>
<dbReference type="InterPro" id="IPR000819">
    <property type="entry name" value="Peptidase_M17_C"/>
</dbReference>
<keyword evidence="7 8" id="KW-0464">Manganese</keyword>
<feature type="active site" evidence="8">
    <location>
        <position position="333"/>
    </location>
</feature>
<comment type="function">
    <text evidence="8">Presumably involved in the processing and regular turnover of intracellular proteins. Catalyzes the removal of unsubstituted N-terminal amino acids from various peptides.</text>
</comment>
<dbReference type="GO" id="GO:0030145">
    <property type="term" value="F:manganese ion binding"/>
    <property type="evidence" value="ECO:0007669"/>
    <property type="project" value="UniProtKB-UniRule"/>
</dbReference>
<dbReference type="EC" id="3.4.11.1" evidence="8"/>
<comment type="catalytic activity">
    <reaction evidence="1 8">
        <text>Release of an N-terminal amino acid, Xaa-|-Yaa-, in which Xaa is preferably Leu, but may be other amino acids including Pro although not Arg or Lys, and Yaa may be Pro. Amino acid amides and methyl esters are also readily hydrolyzed, but rates on arylamides are exceedingly low.</text>
        <dbReference type="EC" id="3.4.11.1"/>
    </reaction>
</comment>
<dbReference type="RefSeq" id="WP_250723563.1">
    <property type="nucleotide sequence ID" value="NZ_CP098400.1"/>
</dbReference>
<feature type="binding site" evidence="8">
    <location>
        <position position="251"/>
    </location>
    <ligand>
        <name>Mn(2+)</name>
        <dbReference type="ChEBI" id="CHEBI:29035"/>
        <label>1</label>
    </ligand>
</feature>
<feature type="binding site" evidence="8">
    <location>
        <position position="270"/>
    </location>
    <ligand>
        <name>Mn(2+)</name>
        <dbReference type="ChEBI" id="CHEBI:29035"/>
        <label>2</label>
    </ligand>
</feature>
<evidence type="ECO:0000256" key="7">
    <source>
        <dbReference type="ARBA" id="ARBA00023211"/>
    </source>
</evidence>
<dbReference type="EC" id="3.4.11.10" evidence="8"/>
<comment type="catalytic activity">
    <reaction evidence="2 8">
        <text>Release of an N-terminal amino acid, preferentially leucine, but not glutamic or aspartic acids.</text>
        <dbReference type="EC" id="3.4.11.10"/>
    </reaction>
</comment>
<keyword evidence="11" id="KW-1185">Reference proteome</keyword>
<evidence type="ECO:0000256" key="4">
    <source>
        <dbReference type="ARBA" id="ARBA00022438"/>
    </source>
</evidence>
<evidence type="ECO:0000256" key="5">
    <source>
        <dbReference type="ARBA" id="ARBA00022670"/>
    </source>
</evidence>
<feature type="binding site" evidence="8">
    <location>
        <position position="251"/>
    </location>
    <ligand>
        <name>Mn(2+)</name>
        <dbReference type="ChEBI" id="CHEBI:29035"/>
        <label>2</label>
    </ligand>
</feature>
<dbReference type="PRINTS" id="PR00481">
    <property type="entry name" value="LAMNOPPTDASE"/>
</dbReference>
<dbReference type="HAMAP" id="MF_00181">
    <property type="entry name" value="Cytosol_peptidase_M17"/>
    <property type="match status" value="1"/>
</dbReference>
<name>A0A9J6ZNU8_9BACT</name>
<feature type="binding site" evidence="8">
    <location>
        <position position="331"/>
    </location>
    <ligand>
        <name>Mn(2+)</name>
        <dbReference type="ChEBI" id="CHEBI:29035"/>
        <label>2</label>
    </ligand>
</feature>
<dbReference type="GO" id="GO:0005737">
    <property type="term" value="C:cytoplasm"/>
    <property type="evidence" value="ECO:0007669"/>
    <property type="project" value="UniProtKB-SubCell"/>
</dbReference>
<comment type="cofactor">
    <cofactor evidence="8">
        <name>Mn(2+)</name>
        <dbReference type="ChEBI" id="CHEBI:29035"/>
    </cofactor>
    <text evidence="8">Binds 2 manganese ions per subunit.</text>
</comment>
<comment type="similarity">
    <text evidence="3 8">Belongs to the peptidase M17 family.</text>
</comment>
<accession>A0A9J6ZNU8</accession>
<keyword evidence="4 8" id="KW-0031">Aminopeptidase</keyword>
<dbReference type="Gene3D" id="3.40.630.10">
    <property type="entry name" value="Zn peptidases"/>
    <property type="match status" value="1"/>
</dbReference>
<dbReference type="PANTHER" id="PTHR11963:SF23">
    <property type="entry name" value="CYTOSOL AMINOPEPTIDASE"/>
    <property type="match status" value="1"/>
</dbReference>
<dbReference type="Pfam" id="PF00883">
    <property type="entry name" value="Peptidase_M17"/>
    <property type="match status" value="1"/>
</dbReference>
<evidence type="ECO:0000313" key="10">
    <source>
        <dbReference type="EMBL" id="URW79588.1"/>
    </source>
</evidence>
<dbReference type="InterPro" id="IPR043472">
    <property type="entry name" value="Macro_dom-like"/>
</dbReference>
<reference evidence="10" key="2">
    <citation type="submission" date="2022-06" db="EMBL/GenBank/DDBJ databases">
        <title>Xiashengella guii gen. nov. sp. nov., a bacterium isolated form anaerobic digestion tank.</title>
        <authorList>
            <person name="Huang H."/>
        </authorList>
    </citation>
    <scope>NUCLEOTIDE SEQUENCE</scope>
    <source>
        <strain evidence="10">Ai-910</strain>
    </source>
</reference>
<proteinExistence type="inferred from homology"/>
<keyword evidence="5 8" id="KW-0645">Protease</keyword>
<dbReference type="AlphaFoldDB" id="A0A9J6ZNU8"/>
<feature type="domain" description="Cytosol aminopeptidase" evidence="9">
    <location>
        <begin position="327"/>
        <end position="334"/>
    </location>
</feature>
<evidence type="ECO:0000259" key="9">
    <source>
        <dbReference type="PROSITE" id="PS00631"/>
    </source>
</evidence>
<feature type="binding site" evidence="8">
    <location>
        <position position="329"/>
    </location>
    <ligand>
        <name>Mn(2+)</name>
        <dbReference type="ChEBI" id="CHEBI:29035"/>
        <label>1</label>
    </ligand>
</feature>
<dbReference type="SUPFAM" id="SSF52949">
    <property type="entry name" value="Macro domain-like"/>
    <property type="match status" value="1"/>
</dbReference>
<dbReference type="InterPro" id="IPR011356">
    <property type="entry name" value="Leucine_aapep/pepB"/>
</dbReference>
<dbReference type="Gene3D" id="3.40.220.10">
    <property type="entry name" value="Leucine Aminopeptidase, subunit E, domain 1"/>
    <property type="match status" value="1"/>
</dbReference>
<dbReference type="InterPro" id="IPR023042">
    <property type="entry name" value="Peptidase_M17_leu_NH2_pept"/>
</dbReference>
<dbReference type="PROSITE" id="PS00631">
    <property type="entry name" value="CYTOSOL_AP"/>
    <property type="match status" value="1"/>
</dbReference>
<feature type="binding site" evidence="8">
    <location>
        <position position="331"/>
    </location>
    <ligand>
        <name>Mn(2+)</name>
        <dbReference type="ChEBI" id="CHEBI:29035"/>
        <label>1</label>
    </ligand>
</feature>
<dbReference type="EMBL" id="CP098400">
    <property type="protein sequence ID" value="URW79588.1"/>
    <property type="molecule type" value="Genomic_DNA"/>
</dbReference>
<sequence>MSVDIIKSDKISEGASVIYICSSVAQLEKAQLSEKELVYIRNKKELNADADLFVFDRLGLVAAVLFRREKDTLYEQMEVLRRKGARLLDKLKEELIDEVFLADLSDEPSMLLALAEGIMLAAYQFSKYKTEKKEPYTLHLNVVDNKISSQEINELKLVVEAVFLSRDLVNEPVSTLNAEKLGQIILEAARNYGFEAEVFNKKKIEALKMGGLLAVNQGSIDPPTFSVLEWKPENARNKKPVVLVGKGVVFDTGGTNLKTPPGSLDTMKSDMGGAAAVIGALTAIAANKLPVYVIGLIPATDNRIGGNAIVPGDIITMHSGTTVEIMNTDAEGRLILADALSFSKKYEPQLVIDLATLTGSAVMAIGSHGTVAMGTATEEVKQSLSIAGEKVCERLAWFPFWKDYDDALKSEVADMKNIGGREAGAITAGKFLSRFIDAPWIHLDIAGPAFLEKKEHYKGIGGTGVGVRLLYHFLKDSLA</sequence>
<organism evidence="10 11">
    <name type="scientific">Xiashengella succiniciproducens</name>
    <dbReference type="NCBI Taxonomy" id="2949635"/>
    <lineage>
        <taxon>Bacteria</taxon>
        <taxon>Pseudomonadati</taxon>
        <taxon>Bacteroidota</taxon>
        <taxon>Bacteroidia</taxon>
        <taxon>Marinilabiliales</taxon>
        <taxon>Marinilabiliaceae</taxon>
        <taxon>Xiashengella</taxon>
    </lineage>
</organism>
<feature type="active site" evidence="8">
    <location>
        <position position="258"/>
    </location>
</feature>
<keyword evidence="6 8" id="KW-0378">Hydrolase</keyword>
<keyword evidence="8" id="KW-0479">Metal-binding</keyword>
<dbReference type="GO" id="GO:0006508">
    <property type="term" value="P:proteolysis"/>
    <property type="evidence" value="ECO:0007669"/>
    <property type="project" value="UniProtKB-KW"/>
</dbReference>
<evidence type="ECO:0000256" key="6">
    <source>
        <dbReference type="ARBA" id="ARBA00022801"/>
    </source>
</evidence>
<dbReference type="PANTHER" id="PTHR11963">
    <property type="entry name" value="LEUCINE AMINOPEPTIDASE-RELATED"/>
    <property type="match status" value="1"/>
</dbReference>
<dbReference type="Proteomes" id="UP001056426">
    <property type="component" value="Chromosome"/>
</dbReference>
<evidence type="ECO:0000256" key="2">
    <source>
        <dbReference type="ARBA" id="ARBA00000967"/>
    </source>
</evidence>
<protein>
    <recommendedName>
        <fullName evidence="8">Probable cytosol aminopeptidase</fullName>
        <ecNumber evidence="8">3.4.11.1</ecNumber>
    </recommendedName>
    <alternativeName>
        <fullName evidence="8">Leucine aminopeptidase</fullName>
        <shortName evidence="8">LAP</shortName>
        <ecNumber evidence="8">3.4.11.10</ecNumber>
    </alternativeName>
    <alternativeName>
        <fullName evidence="8">Leucyl aminopeptidase</fullName>
    </alternativeName>
</protein>
<comment type="subcellular location">
    <subcellularLocation>
        <location evidence="8">Cytoplasm</location>
    </subcellularLocation>
</comment>
<evidence type="ECO:0000256" key="1">
    <source>
        <dbReference type="ARBA" id="ARBA00000135"/>
    </source>
</evidence>
<reference evidence="10" key="1">
    <citation type="submission" date="2022-05" db="EMBL/GenBank/DDBJ databases">
        <authorList>
            <person name="Sun X."/>
        </authorList>
    </citation>
    <scope>NUCLEOTIDE SEQUENCE</scope>
    <source>
        <strain evidence="10">Ai-910</strain>
    </source>
</reference>
<evidence type="ECO:0000256" key="8">
    <source>
        <dbReference type="HAMAP-Rule" id="MF_00181"/>
    </source>
</evidence>
<keyword evidence="8" id="KW-0963">Cytoplasm</keyword>